<accession>A0ABM9FJ31</accession>
<evidence type="ECO:0000313" key="1">
    <source>
        <dbReference type="EMBL" id="CAH8197359.1"/>
    </source>
</evidence>
<evidence type="ECO:0000313" key="2">
    <source>
        <dbReference type="Proteomes" id="UP001152658"/>
    </source>
</evidence>
<dbReference type="RefSeq" id="WP_168524565.1">
    <property type="nucleotide sequence ID" value="NZ_CALYLA010000026.1"/>
</dbReference>
<protein>
    <submittedName>
        <fullName evidence="1">Uncharacterized protein</fullName>
    </submittedName>
</protein>
<sequence>MTASLNILFSFHCLPSSSMLEISQSKAFAINHPVIKTSMSLQNRLNAITSFDLIKISKEVQQFWAMGLYQQLAKEGLLHQIFPNVKHTLHQKLSRYLSHSPSEERFKLKFWLNTKCLYEDDNQPTTNINVIVSYFKLHTFLY</sequence>
<reference evidence="1" key="1">
    <citation type="submission" date="2022-06" db="EMBL/GenBank/DDBJ databases">
        <authorList>
            <person name="Goudenege D."/>
            <person name="Le Roux F."/>
        </authorList>
    </citation>
    <scope>NUCLEOTIDE SEQUENCE</scope>
    <source>
        <strain evidence="1">12-063</strain>
    </source>
</reference>
<comment type="caution">
    <text evidence="1">The sequence shown here is derived from an EMBL/GenBank/DDBJ whole genome shotgun (WGS) entry which is preliminary data.</text>
</comment>
<organism evidence="1 2">
    <name type="scientific">Vibrio aestuarianus</name>
    <dbReference type="NCBI Taxonomy" id="28171"/>
    <lineage>
        <taxon>Bacteria</taxon>
        <taxon>Pseudomonadati</taxon>
        <taxon>Pseudomonadota</taxon>
        <taxon>Gammaproteobacteria</taxon>
        <taxon>Vibrionales</taxon>
        <taxon>Vibrionaceae</taxon>
        <taxon>Vibrio</taxon>
    </lineage>
</organism>
<name>A0ABM9FJ31_9VIBR</name>
<dbReference type="Proteomes" id="UP001152658">
    <property type="component" value="Unassembled WGS sequence"/>
</dbReference>
<proteinExistence type="predicted"/>
<keyword evidence="2" id="KW-1185">Reference proteome</keyword>
<gene>
    <name evidence="1" type="ORF">VAE063_1010168</name>
</gene>
<dbReference type="EMBL" id="CALYLK010000002">
    <property type="protein sequence ID" value="CAH8197359.1"/>
    <property type="molecule type" value="Genomic_DNA"/>
</dbReference>